<dbReference type="SMART" id="SM00028">
    <property type="entry name" value="TPR"/>
    <property type="match status" value="5"/>
</dbReference>
<dbReference type="InterPro" id="IPR011990">
    <property type="entry name" value="TPR-like_helical_dom_sf"/>
</dbReference>
<dbReference type="InterPro" id="IPR019734">
    <property type="entry name" value="TPR_rpt"/>
</dbReference>
<dbReference type="Pfam" id="PF13181">
    <property type="entry name" value="TPR_8"/>
    <property type="match status" value="1"/>
</dbReference>
<dbReference type="SUPFAM" id="SSF48452">
    <property type="entry name" value="TPR-like"/>
    <property type="match status" value="1"/>
</dbReference>
<dbReference type="Pfam" id="PF13424">
    <property type="entry name" value="TPR_12"/>
    <property type="match status" value="1"/>
</dbReference>
<dbReference type="PANTHER" id="PTHR10098">
    <property type="entry name" value="RAPSYN-RELATED"/>
    <property type="match status" value="1"/>
</dbReference>
<dbReference type="Gene3D" id="1.25.40.10">
    <property type="entry name" value="Tetratricopeptide repeat domain"/>
    <property type="match status" value="2"/>
</dbReference>
<dbReference type="PROSITE" id="PS50005">
    <property type="entry name" value="TPR"/>
    <property type="match status" value="2"/>
</dbReference>
<reference evidence="2 3" key="1">
    <citation type="submission" date="2022-04" db="EMBL/GenBank/DDBJ databases">
        <title>Positive selection, recombination, and allopatry shape intraspecific diversity of widespread and dominant cyanobacteria.</title>
        <authorList>
            <person name="Wei J."/>
            <person name="Shu W."/>
            <person name="Hu C."/>
        </authorList>
    </citation>
    <scope>NUCLEOTIDE SEQUENCE [LARGE SCALE GENOMIC DNA]</scope>
    <source>
        <strain evidence="2 3">DQ-A4</strain>
    </source>
</reference>
<protein>
    <submittedName>
        <fullName evidence="2">Tetratricopeptide repeat protein</fullName>
    </submittedName>
</protein>
<proteinExistence type="predicted"/>
<feature type="repeat" description="TPR" evidence="1">
    <location>
        <begin position="99"/>
        <end position="132"/>
    </location>
</feature>
<organism evidence="2 3">
    <name type="scientific">Leptolyngbya subtilissima DQ-A4</name>
    <dbReference type="NCBI Taxonomy" id="2933933"/>
    <lineage>
        <taxon>Bacteria</taxon>
        <taxon>Bacillati</taxon>
        <taxon>Cyanobacteriota</taxon>
        <taxon>Cyanophyceae</taxon>
        <taxon>Leptolyngbyales</taxon>
        <taxon>Leptolyngbyaceae</taxon>
        <taxon>Leptolyngbya group</taxon>
        <taxon>Leptolyngbya</taxon>
    </lineage>
</organism>
<name>A0ABV0KAX0_9CYAN</name>
<keyword evidence="3" id="KW-1185">Reference proteome</keyword>
<evidence type="ECO:0000313" key="3">
    <source>
        <dbReference type="Proteomes" id="UP001482513"/>
    </source>
</evidence>
<dbReference type="EMBL" id="JAMPKX010000015">
    <property type="protein sequence ID" value="MEP0949744.1"/>
    <property type="molecule type" value="Genomic_DNA"/>
</dbReference>
<sequence length="310" mass="35354">MLLPSLRFTKPLLLLIILPLALLTPVAVPLTRAQENRIEIAPIHPSSIRDPDILLDREAQRLLSQGINQHDAGLHQAALQSFQAALEVFRQNGDRDDEAYALNSQGLVYYDLGQDQQAVKYFQQALAIYQSLDDSYYAGNVQTTLGQAYIFWDQPQQAIEYLQPALSNYRAIRYPEGEAFVSHHLGFAYNSLGQPQQAIEYYQQALPILQAERGVEALQTTLTVEVFEAATLANMAEALIAQNQTDLAINYFEQSAEVYKPIREQLSEPWFQQYSTEFIINTYHRCAEMLRQQNRPQEAQQVLDFIKEVE</sequence>
<evidence type="ECO:0000256" key="1">
    <source>
        <dbReference type="PROSITE-ProRule" id="PRU00339"/>
    </source>
</evidence>
<dbReference type="Pfam" id="PF13176">
    <property type="entry name" value="TPR_7"/>
    <property type="match status" value="1"/>
</dbReference>
<feature type="repeat" description="TPR" evidence="1">
    <location>
        <begin position="179"/>
        <end position="212"/>
    </location>
</feature>
<comment type="caution">
    <text evidence="2">The sequence shown here is derived from an EMBL/GenBank/DDBJ whole genome shotgun (WGS) entry which is preliminary data.</text>
</comment>
<dbReference type="RefSeq" id="WP_190703228.1">
    <property type="nucleotide sequence ID" value="NZ_JAMPKX010000015.1"/>
</dbReference>
<accession>A0ABV0KAX0</accession>
<dbReference type="Proteomes" id="UP001482513">
    <property type="component" value="Unassembled WGS sequence"/>
</dbReference>
<keyword evidence="1" id="KW-0802">TPR repeat</keyword>
<evidence type="ECO:0000313" key="2">
    <source>
        <dbReference type="EMBL" id="MEP0949744.1"/>
    </source>
</evidence>
<gene>
    <name evidence="2" type="ORF">NC992_22905</name>
</gene>